<evidence type="ECO:0000256" key="3">
    <source>
        <dbReference type="SAM" id="SignalP"/>
    </source>
</evidence>
<evidence type="ECO:0000259" key="4">
    <source>
        <dbReference type="Pfam" id="PF01551"/>
    </source>
</evidence>
<sequence>MNRIGIICAIGAVVVLLGSGTAGHADARDDKARVDRQLQETQATLEAATDRAQQAAADHAAATAALPGAQDALEDAKGRVIAAEAAARQAQRDRDAADAVVEAADAEYDGAKAQVEQGRDDVSAFVAAAYKGSGFAMFNSILESGSPNDLALRISYLDRVAAESQRALDELTIARMSAKQRSGAAELARDKARQAAEQTRQALQDSMAAQAGAEQAAADVKTLIDKSAQAEAVASSERTAVLARYQQLKVDSDRIAGELRAEAAAEAAAAAKAARAAGRPAASGAQLTTAIPPSSGAFFLMPVHGWKSSNYGMRFDPVYKVYQLHAGIDVAAGGGQPIVAAADGKVVRAGWAGGNGNYTCISHGIYQGKGLATCYGHQSQILVKVGQTVRRGELIGRVGTTGASTGNHLHFEVRLNGSPIQPLSWLPGCLC</sequence>
<dbReference type="InterPro" id="IPR050570">
    <property type="entry name" value="Cell_wall_metabolism_enzyme"/>
</dbReference>
<dbReference type="GO" id="GO:0016787">
    <property type="term" value="F:hydrolase activity"/>
    <property type="evidence" value="ECO:0007669"/>
    <property type="project" value="UniProtKB-KW"/>
</dbReference>
<dbReference type="PANTHER" id="PTHR21666">
    <property type="entry name" value="PEPTIDASE-RELATED"/>
    <property type="match status" value="1"/>
</dbReference>
<dbReference type="Gene3D" id="6.10.250.3150">
    <property type="match status" value="1"/>
</dbReference>
<proteinExistence type="predicted"/>
<evidence type="ECO:0000313" key="5">
    <source>
        <dbReference type="EMBL" id="MFC5006910.1"/>
    </source>
</evidence>
<feature type="chain" id="PRO_5046752949" evidence="3">
    <location>
        <begin position="28"/>
        <end position="431"/>
    </location>
</feature>
<keyword evidence="5" id="KW-0378">Hydrolase</keyword>
<dbReference type="Pfam" id="PF01551">
    <property type="entry name" value="Peptidase_M23"/>
    <property type="match status" value="1"/>
</dbReference>
<gene>
    <name evidence="5" type="ORF">ACFPIJ_55005</name>
</gene>
<dbReference type="PANTHER" id="PTHR21666:SF289">
    <property type="entry name" value="L-ALA--D-GLU ENDOPEPTIDASE"/>
    <property type="match status" value="1"/>
</dbReference>
<keyword evidence="6" id="KW-1185">Reference proteome</keyword>
<dbReference type="RefSeq" id="WP_380127563.1">
    <property type="nucleotide sequence ID" value="NZ_JBHSIU010000110.1"/>
</dbReference>
<feature type="coiled-coil region" evidence="2">
    <location>
        <begin position="24"/>
        <end position="121"/>
    </location>
</feature>
<protein>
    <submittedName>
        <fullName evidence="5">M23 family metallopeptidase</fullName>
        <ecNumber evidence="5">3.4.24.-</ecNumber>
    </submittedName>
</protein>
<dbReference type="SUPFAM" id="SSF51261">
    <property type="entry name" value="Duplicated hybrid motif"/>
    <property type="match status" value="1"/>
</dbReference>
<reference evidence="6" key="1">
    <citation type="journal article" date="2019" name="Int. J. Syst. Evol. Microbiol.">
        <title>The Global Catalogue of Microorganisms (GCM) 10K type strain sequencing project: providing services to taxonomists for standard genome sequencing and annotation.</title>
        <authorList>
            <consortium name="The Broad Institute Genomics Platform"/>
            <consortium name="The Broad Institute Genome Sequencing Center for Infectious Disease"/>
            <person name="Wu L."/>
            <person name="Ma J."/>
        </authorList>
    </citation>
    <scope>NUCLEOTIDE SEQUENCE [LARGE SCALE GENOMIC DNA]</scope>
    <source>
        <strain evidence="6">CGMCC 4.7152</strain>
    </source>
</reference>
<evidence type="ECO:0000256" key="2">
    <source>
        <dbReference type="SAM" id="Coils"/>
    </source>
</evidence>
<dbReference type="EMBL" id="JBHSIU010000110">
    <property type="protein sequence ID" value="MFC5006910.1"/>
    <property type="molecule type" value="Genomic_DNA"/>
</dbReference>
<evidence type="ECO:0000313" key="6">
    <source>
        <dbReference type="Proteomes" id="UP001595912"/>
    </source>
</evidence>
<dbReference type="CDD" id="cd12797">
    <property type="entry name" value="M23_peptidase"/>
    <property type="match status" value="1"/>
</dbReference>
<dbReference type="Gene3D" id="2.70.70.10">
    <property type="entry name" value="Glucose Permease (Domain IIA)"/>
    <property type="match status" value="1"/>
</dbReference>
<dbReference type="InterPro" id="IPR011055">
    <property type="entry name" value="Dup_hybrid_motif"/>
</dbReference>
<feature type="domain" description="M23ase beta-sheet core" evidence="4">
    <location>
        <begin position="324"/>
        <end position="422"/>
    </location>
</feature>
<organism evidence="5 6">
    <name type="scientific">Dactylosporangium cerinum</name>
    <dbReference type="NCBI Taxonomy" id="1434730"/>
    <lineage>
        <taxon>Bacteria</taxon>
        <taxon>Bacillati</taxon>
        <taxon>Actinomycetota</taxon>
        <taxon>Actinomycetes</taxon>
        <taxon>Micromonosporales</taxon>
        <taxon>Micromonosporaceae</taxon>
        <taxon>Dactylosporangium</taxon>
    </lineage>
</organism>
<name>A0ABV9WGZ8_9ACTN</name>
<comment type="caution">
    <text evidence="5">The sequence shown here is derived from an EMBL/GenBank/DDBJ whole genome shotgun (WGS) entry which is preliminary data.</text>
</comment>
<dbReference type="EC" id="3.4.24.-" evidence="5"/>
<evidence type="ECO:0000256" key="1">
    <source>
        <dbReference type="ARBA" id="ARBA00022729"/>
    </source>
</evidence>
<accession>A0ABV9WGZ8</accession>
<keyword evidence="2" id="KW-0175">Coiled coil</keyword>
<keyword evidence="1 3" id="KW-0732">Signal</keyword>
<dbReference type="Proteomes" id="UP001595912">
    <property type="component" value="Unassembled WGS sequence"/>
</dbReference>
<dbReference type="InterPro" id="IPR016047">
    <property type="entry name" value="M23ase_b-sheet_dom"/>
</dbReference>
<feature type="signal peptide" evidence="3">
    <location>
        <begin position="1"/>
        <end position="27"/>
    </location>
</feature>